<keyword evidence="3" id="KW-1185">Reference proteome</keyword>
<reference evidence="2 3" key="1">
    <citation type="submission" date="2019-09" db="EMBL/GenBank/DDBJ databases">
        <title>A chromosome-level genome assembly of the Chinese tupelo Nyssa sinensis.</title>
        <authorList>
            <person name="Yang X."/>
            <person name="Kang M."/>
            <person name="Yang Y."/>
            <person name="Xiong H."/>
            <person name="Wang M."/>
            <person name="Zhang Z."/>
            <person name="Wang Z."/>
            <person name="Wu H."/>
            <person name="Ma T."/>
            <person name="Liu J."/>
            <person name="Xi Z."/>
        </authorList>
    </citation>
    <scope>NUCLEOTIDE SEQUENCE [LARGE SCALE GENOMIC DNA]</scope>
    <source>
        <strain evidence="2">J267</strain>
        <tissue evidence="2">Leaf</tissue>
    </source>
</reference>
<feature type="compositionally biased region" description="Basic and acidic residues" evidence="1">
    <location>
        <begin position="84"/>
        <end position="99"/>
    </location>
</feature>
<sequence length="224" mass="25297">MNKNNSDRFQCRQIQAYIAMSLSERQDRGRDGTAGQGAHALRARPITSPDTRLQASKMGARHSDMMIRHQGSRVRQHGLGRWQPDMDDRRRLPSDDRTGSLKSQSQMTRTQDGKLPDFRRRRGFKDIRHSHISRARPHDLGLYELGNSHLNRFGPKELGPYEFGKYQKAGGSRSGLGPALKYGGLPKGRASNRGRVQAQKGRAYNGDRIKAQLNENIKGWPGRA</sequence>
<organism evidence="2 3">
    <name type="scientific">Nyssa sinensis</name>
    <dbReference type="NCBI Taxonomy" id="561372"/>
    <lineage>
        <taxon>Eukaryota</taxon>
        <taxon>Viridiplantae</taxon>
        <taxon>Streptophyta</taxon>
        <taxon>Embryophyta</taxon>
        <taxon>Tracheophyta</taxon>
        <taxon>Spermatophyta</taxon>
        <taxon>Magnoliopsida</taxon>
        <taxon>eudicotyledons</taxon>
        <taxon>Gunneridae</taxon>
        <taxon>Pentapetalae</taxon>
        <taxon>asterids</taxon>
        <taxon>Cornales</taxon>
        <taxon>Nyssaceae</taxon>
        <taxon>Nyssa</taxon>
    </lineage>
</organism>
<dbReference type="EMBL" id="CM018037">
    <property type="protein sequence ID" value="KAA8539903.1"/>
    <property type="molecule type" value="Genomic_DNA"/>
</dbReference>
<protein>
    <submittedName>
        <fullName evidence="2">Uncharacterized protein</fullName>
    </submittedName>
</protein>
<dbReference type="AlphaFoldDB" id="A0A5J5B9T6"/>
<name>A0A5J5B9T6_9ASTE</name>
<dbReference type="Proteomes" id="UP000325577">
    <property type="component" value="Linkage Group LG14"/>
</dbReference>
<evidence type="ECO:0000313" key="2">
    <source>
        <dbReference type="EMBL" id="KAA8539903.1"/>
    </source>
</evidence>
<gene>
    <name evidence="2" type="ORF">F0562_026595</name>
</gene>
<evidence type="ECO:0000256" key="1">
    <source>
        <dbReference type="SAM" id="MobiDB-lite"/>
    </source>
</evidence>
<evidence type="ECO:0000313" key="3">
    <source>
        <dbReference type="Proteomes" id="UP000325577"/>
    </source>
</evidence>
<feature type="region of interest" description="Disordered" evidence="1">
    <location>
        <begin position="169"/>
        <end position="201"/>
    </location>
</feature>
<feature type="compositionally biased region" description="Polar residues" evidence="1">
    <location>
        <begin position="100"/>
        <end position="110"/>
    </location>
</feature>
<proteinExistence type="predicted"/>
<accession>A0A5J5B9T6</accession>
<feature type="region of interest" description="Disordered" evidence="1">
    <location>
        <begin position="72"/>
        <end position="116"/>
    </location>
</feature>